<feature type="transmembrane region" description="Helical" evidence="1">
    <location>
        <begin position="143"/>
        <end position="162"/>
    </location>
</feature>
<dbReference type="Proteomes" id="UP000236723">
    <property type="component" value="Unassembled WGS sequence"/>
</dbReference>
<keyword evidence="1" id="KW-0472">Membrane</keyword>
<protein>
    <submittedName>
        <fullName evidence="2">Uncharacterized protein</fullName>
    </submittedName>
</protein>
<keyword evidence="1" id="KW-1133">Transmembrane helix</keyword>
<accession>A0A1H6BXH6</accession>
<feature type="transmembrane region" description="Helical" evidence="1">
    <location>
        <begin position="110"/>
        <end position="131"/>
    </location>
</feature>
<evidence type="ECO:0000313" key="2">
    <source>
        <dbReference type="EMBL" id="SEG65388.1"/>
    </source>
</evidence>
<proteinExistence type="predicted"/>
<keyword evidence="3" id="KW-1185">Reference proteome</keyword>
<organism evidence="2 3">
    <name type="scientific">Thermomonospora echinospora</name>
    <dbReference type="NCBI Taxonomy" id="1992"/>
    <lineage>
        <taxon>Bacteria</taxon>
        <taxon>Bacillati</taxon>
        <taxon>Actinomycetota</taxon>
        <taxon>Actinomycetes</taxon>
        <taxon>Streptosporangiales</taxon>
        <taxon>Thermomonosporaceae</taxon>
        <taxon>Thermomonospora</taxon>
    </lineage>
</organism>
<feature type="transmembrane region" description="Helical" evidence="1">
    <location>
        <begin position="72"/>
        <end position="89"/>
    </location>
</feature>
<evidence type="ECO:0000313" key="3">
    <source>
        <dbReference type="Proteomes" id="UP000236723"/>
    </source>
</evidence>
<gene>
    <name evidence="2" type="ORF">SAMN04489712_108101</name>
</gene>
<sequence length="165" mass="17240">MADTGARIVDARTGRPRRSAVRWPGKRRIMEDVLMWFAAERRGGRRWIVPCLALAAGVAVAAVLAARDRTGAGLAVLAVLAAYAGHLAYRRDEPALPISAAFGSGHRARAHLRAAAITGDVLVAALVGAVVVQALRGGELLPYLWPAALAGVVYTLSAMVAGRGV</sequence>
<feature type="transmembrane region" description="Helical" evidence="1">
    <location>
        <begin position="47"/>
        <end position="66"/>
    </location>
</feature>
<name>A0A1H6BXH6_9ACTN</name>
<reference evidence="3" key="1">
    <citation type="submission" date="2016-10" db="EMBL/GenBank/DDBJ databases">
        <authorList>
            <person name="Varghese N."/>
            <person name="Submissions S."/>
        </authorList>
    </citation>
    <scope>NUCLEOTIDE SEQUENCE [LARGE SCALE GENOMIC DNA]</scope>
    <source>
        <strain evidence="3">DSM 43163</strain>
    </source>
</reference>
<dbReference type="RefSeq" id="WP_235017979.1">
    <property type="nucleotide sequence ID" value="NZ_FNVO01000008.1"/>
</dbReference>
<dbReference type="AlphaFoldDB" id="A0A1H6BXH6"/>
<dbReference type="EMBL" id="FNVO01000008">
    <property type="protein sequence ID" value="SEG65388.1"/>
    <property type="molecule type" value="Genomic_DNA"/>
</dbReference>
<evidence type="ECO:0000256" key="1">
    <source>
        <dbReference type="SAM" id="Phobius"/>
    </source>
</evidence>
<keyword evidence="1" id="KW-0812">Transmembrane</keyword>